<evidence type="ECO:0000313" key="2">
    <source>
        <dbReference type="EMBL" id="EJD34681.1"/>
    </source>
</evidence>
<feature type="chain" id="PRO_5003732828" evidence="1">
    <location>
        <begin position="20"/>
        <end position="106"/>
    </location>
</feature>
<protein>
    <submittedName>
        <fullName evidence="2">Uncharacterized protein</fullName>
    </submittedName>
</protein>
<sequence length="106" mass="11370">MRFSSLLVAVAATTVPAQAFIAWSGDACDGDIGNMVPCDGSCHSFAGRHSFWAQASQDQPACVAMYAGTGCTGQRFNFSNQVYLQCTNVNTGTNIQSFRCWNGICR</sequence>
<evidence type="ECO:0000313" key="3">
    <source>
        <dbReference type="Proteomes" id="UP000006514"/>
    </source>
</evidence>
<dbReference type="KEGG" id="adl:AURDEDRAFT_176261"/>
<organism evidence="2 3">
    <name type="scientific">Auricularia subglabra (strain TFB-10046 / SS5)</name>
    <name type="common">White-rot fungus</name>
    <name type="synonym">Auricularia delicata (strain TFB10046)</name>
    <dbReference type="NCBI Taxonomy" id="717982"/>
    <lineage>
        <taxon>Eukaryota</taxon>
        <taxon>Fungi</taxon>
        <taxon>Dikarya</taxon>
        <taxon>Basidiomycota</taxon>
        <taxon>Agaricomycotina</taxon>
        <taxon>Agaricomycetes</taxon>
        <taxon>Auriculariales</taxon>
        <taxon>Auriculariaceae</taxon>
        <taxon>Auricularia</taxon>
    </lineage>
</organism>
<keyword evidence="3" id="KW-1185">Reference proteome</keyword>
<reference evidence="3" key="1">
    <citation type="journal article" date="2012" name="Science">
        <title>The Paleozoic origin of enzymatic lignin decomposition reconstructed from 31 fungal genomes.</title>
        <authorList>
            <person name="Floudas D."/>
            <person name="Binder M."/>
            <person name="Riley R."/>
            <person name="Barry K."/>
            <person name="Blanchette R.A."/>
            <person name="Henrissat B."/>
            <person name="Martinez A.T."/>
            <person name="Otillar R."/>
            <person name="Spatafora J.W."/>
            <person name="Yadav J.S."/>
            <person name="Aerts A."/>
            <person name="Benoit I."/>
            <person name="Boyd A."/>
            <person name="Carlson A."/>
            <person name="Copeland A."/>
            <person name="Coutinho P.M."/>
            <person name="de Vries R.P."/>
            <person name="Ferreira P."/>
            <person name="Findley K."/>
            <person name="Foster B."/>
            <person name="Gaskell J."/>
            <person name="Glotzer D."/>
            <person name="Gorecki P."/>
            <person name="Heitman J."/>
            <person name="Hesse C."/>
            <person name="Hori C."/>
            <person name="Igarashi K."/>
            <person name="Jurgens J.A."/>
            <person name="Kallen N."/>
            <person name="Kersten P."/>
            <person name="Kohler A."/>
            <person name="Kuees U."/>
            <person name="Kumar T.K.A."/>
            <person name="Kuo A."/>
            <person name="LaButti K."/>
            <person name="Larrondo L.F."/>
            <person name="Lindquist E."/>
            <person name="Ling A."/>
            <person name="Lombard V."/>
            <person name="Lucas S."/>
            <person name="Lundell T."/>
            <person name="Martin R."/>
            <person name="McLaughlin D.J."/>
            <person name="Morgenstern I."/>
            <person name="Morin E."/>
            <person name="Murat C."/>
            <person name="Nagy L.G."/>
            <person name="Nolan M."/>
            <person name="Ohm R.A."/>
            <person name="Patyshakuliyeva A."/>
            <person name="Rokas A."/>
            <person name="Ruiz-Duenas F.J."/>
            <person name="Sabat G."/>
            <person name="Salamov A."/>
            <person name="Samejima M."/>
            <person name="Schmutz J."/>
            <person name="Slot J.C."/>
            <person name="St John F."/>
            <person name="Stenlid J."/>
            <person name="Sun H."/>
            <person name="Sun S."/>
            <person name="Syed K."/>
            <person name="Tsang A."/>
            <person name="Wiebenga A."/>
            <person name="Young D."/>
            <person name="Pisabarro A."/>
            <person name="Eastwood D.C."/>
            <person name="Martin F."/>
            <person name="Cullen D."/>
            <person name="Grigoriev I.V."/>
            <person name="Hibbett D.S."/>
        </authorList>
    </citation>
    <scope>NUCLEOTIDE SEQUENCE [LARGE SCALE GENOMIC DNA]</scope>
    <source>
        <strain evidence="3">TFB10046</strain>
    </source>
</reference>
<name>J0D6X6_AURST</name>
<gene>
    <name evidence="2" type="ORF">AURDEDRAFT_176261</name>
</gene>
<proteinExistence type="predicted"/>
<feature type="signal peptide" evidence="1">
    <location>
        <begin position="1"/>
        <end position="19"/>
    </location>
</feature>
<dbReference type="Proteomes" id="UP000006514">
    <property type="component" value="Unassembled WGS sequence"/>
</dbReference>
<accession>J0D6X6</accession>
<dbReference type="AlphaFoldDB" id="J0D6X6"/>
<dbReference type="EMBL" id="JH687927">
    <property type="protein sequence ID" value="EJD34681.1"/>
    <property type="molecule type" value="Genomic_DNA"/>
</dbReference>
<dbReference type="InParanoid" id="J0D6X6"/>
<keyword evidence="1" id="KW-0732">Signal</keyword>
<dbReference type="OrthoDB" id="5429515at2759"/>
<evidence type="ECO:0000256" key="1">
    <source>
        <dbReference type="SAM" id="SignalP"/>
    </source>
</evidence>